<evidence type="ECO:0000313" key="4">
    <source>
        <dbReference type="EMBL" id="MEQ2534964.1"/>
    </source>
</evidence>
<dbReference type="Gene3D" id="3.90.550.10">
    <property type="entry name" value="Spore Coat Polysaccharide Biosynthesis Protein SpsA, Chain A"/>
    <property type="match status" value="1"/>
</dbReference>
<keyword evidence="1 4" id="KW-0328">Glycosyltransferase</keyword>
<name>A0ABV1GN91_9FIRM</name>
<keyword evidence="5" id="KW-1185">Reference proteome</keyword>
<dbReference type="EMBL" id="JBBMES010000006">
    <property type="protein sequence ID" value="MEQ2534964.1"/>
    <property type="molecule type" value="Genomic_DNA"/>
</dbReference>
<feature type="domain" description="Glycosyltransferase 2-like" evidence="3">
    <location>
        <begin position="9"/>
        <end position="183"/>
    </location>
</feature>
<dbReference type="PANTHER" id="PTHR22916:SF51">
    <property type="entry name" value="GLYCOSYLTRANSFERASE EPSH-RELATED"/>
    <property type="match status" value="1"/>
</dbReference>
<dbReference type="InterPro" id="IPR001173">
    <property type="entry name" value="Glyco_trans_2-like"/>
</dbReference>
<keyword evidence="2 4" id="KW-0808">Transferase</keyword>
<dbReference type="Pfam" id="PF00535">
    <property type="entry name" value="Glycos_transf_2"/>
    <property type="match status" value="1"/>
</dbReference>
<dbReference type="Proteomes" id="UP001480973">
    <property type="component" value="Unassembled WGS sequence"/>
</dbReference>
<dbReference type="CDD" id="cd00761">
    <property type="entry name" value="Glyco_tranf_GTA_type"/>
    <property type="match status" value="1"/>
</dbReference>
<dbReference type="InterPro" id="IPR029044">
    <property type="entry name" value="Nucleotide-diphossugar_trans"/>
</dbReference>
<dbReference type="EC" id="2.4.-.-" evidence="4"/>
<organism evidence="4 5">
    <name type="scientific">Lachnospira intestinalis</name>
    <dbReference type="NCBI Taxonomy" id="3133158"/>
    <lineage>
        <taxon>Bacteria</taxon>
        <taxon>Bacillati</taxon>
        <taxon>Bacillota</taxon>
        <taxon>Clostridia</taxon>
        <taxon>Lachnospirales</taxon>
        <taxon>Lachnospiraceae</taxon>
        <taxon>Lachnospira</taxon>
    </lineage>
</organism>
<sequence>MKKSNPKLSIIVPMYNAENTVSECIESILNQEFREYELILVDDGSIDNTLNICKIYAEKDSRIIIVPLEKNMGLIAARKTGIGIAHAEFIGFVDSDDWIEHDMYSNLMNIQKENNCDLISSGIYRDYIEEKYTTEVVDNFQEGMYYNLPQDIYGTMLYDDKNKTFGIFCTLVNKLYRKDILQDVYKDIDTRVFYGEDCLAFFSYIMKISNLYILKKSYYHYNIRKTSMCGSVDERLNTNTYYLYKGLEKEFINKKEYKYILLRQLKKYILGIELHTLDKLYNISAFSLGTHKYSYENLKNKKVVIYGAGNSSESLYNYLTKECKCDITGWVDKYPEGKDMKVMHEILAVNSILNIQYDYIVIAVLKKELADSIRKELIELYNIDSKKILWNKVEYVNLLDKM</sequence>
<accession>A0ABV1GN91</accession>
<evidence type="ECO:0000256" key="2">
    <source>
        <dbReference type="ARBA" id="ARBA00022679"/>
    </source>
</evidence>
<protein>
    <submittedName>
        <fullName evidence="4">Glycosyltransferase family 2 protein</fullName>
        <ecNumber evidence="4">2.4.-.-</ecNumber>
    </submittedName>
</protein>
<evidence type="ECO:0000313" key="5">
    <source>
        <dbReference type="Proteomes" id="UP001480973"/>
    </source>
</evidence>
<dbReference type="PANTHER" id="PTHR22916">
    <property type="entry name" value="GLYCOSYLTRANSFERASE"/>
    <property type="match status" value="1"/>
</dbReference>
<evidence type="ECO:0000256" key="1">
    <source>
        <dbReference type="ARBA" id="ARBA00022676"/>
    </source>
</evidence>
<dbReference type="GO" id="GO:0016757">
    <property type="term" value="F:glycosyltransferase activity"/>
    <property type="evidence" value="ECO:0007669"/>
    <property type="project" value="UniProtKB-KW"/>
</dbReference>
<gene>
    <name evidence="4" type="ORF">WMO38_07520</name>
</gene>
<dbReference type="SUPFAM" id="SSF53448">
    <property type="entry name" value="Nucleotide-diphospho-sugar transferases"/>
    <property type="match status" value="1"/>
</dbReference>
<evidence type="ECO:0000259" key="3">
    <source>
        <dbReference type="Pfam" id="PF00535"/>
    </source>
</evidence>
<reference evidence="4 5" key="1">
    <citation type="submission" date="2024-03" db="EMBL/GenBank/DDBJ databases">
        <title>Human intestinal bacterial collection.</title>
        <authorList>
            <person name="Pauvert C."/>
            <person name="Hitch T.C.A."/>
            <person name="Clavel T."/>
        </authorList>
    </citation>
    <scope>NUCLEOTIDE SEQUENCE [LARGE SCALE GENOMIC DNA]</scope>
    <source>
        <strain evidence="4 5">CLA-JM-H10</strain>
    </source>
</reference>
<comment type="caution">
    <text evidence="4">The sequence shown here is derived from an EMBL/GenBank/DDBJ whole genome shotgun (WGS) entry which is preliminary data.</text>
</comment>
<dbReference type="Gene3D" id="3.40.50.720">
    <property type="entry name" value="NAD(P)-binding Rossmann-like Domain"/>
    <property type="match status" value="1"/>
</dbReference>
<proteinExistence type="predicted"/>